<dbReference type="AlphaFoldDB" id="A0A4Q7VEB0"/>
<dbReference type="Proteomes" id="UP000293398">
    <property type="component" value="Unassembled WGS sequence"/>
</dbReference>
<dbReference type="RefSeq" id="WP_130304239.1">
    <property type="nucleotide sequence ID" value="NZ_SHKO01000002.1"/>
</dbReference>
<dbReference type="Pfam" id="PF05159">
    <property type="entry name" value="Capsule_synth"/>
    <property type="match status" value="3"/>
</dbReference>
<sequence length="674" mass="74619">MTGRQQAMVDPQVSSYVVSPLDIGLWRNSTLPSFLDAPLKVSCFGTPRDAVRLGWGRKKSGLRAVRLAASAGGSFCLLEDGFLRSVGLGVDEPPLSVLFDHQGIYYDAGSPSWLEHLIAQPLDPAAAARAQALISLWRQNCVSKYNHLPEFTGSLPARYVLLADQTFGDASLRYGQASVKDFGVMLDSALRHHADCDVLIKIHPDVFAGHKKGHFDLAELQNNPRVRVLADNVHPVRLIEQAHAVYTVTSQIGFEALLWGKPVFTFGMPFYAGYGLTTDAQPAPSRRQPASLEQLVHAALVRYARYLDPETGARCEPERLIKWMGLQRRMRNRFASPVYAPNFSRWKKPIVQRFFQGSEVRFLEKAADFPGEGTLAVWGRAADVAQFADQRVFLEGGFLRSVGLGADLVQPLSWVIDRTGIYYDSSSVSDLENILRTAVFDDTLRRRAAALRERIVAANLTKYNVGSGRWQRPAGATSVILVPGQVETDASIKYGSPVVRRNMDLLKAVRTANPHAYVVYKPHPDVVAGLRDAGQNEQQALDWCNEVVVDYPIGELFASVDEVHVLTSLAGFEALLRGRKVVTFGQPFYAGWGLTDDKNPVARRDRQLSLDELVAGVLILYPSYVSRRSGRYTTPESALDELLDWKAAGVSAMPPWRKAIRPALGLIARLRGKR</sequence>
<keyword evidence="2" id="KW-1185">Reference proteome</keyword>
<dbReference type="OrthoDB" id="543755at2"/>
<protein>
    <submittedName>
        <fullName evidence="1">Capsular polysaccharide export protein</fullName>
    </submittedName>
</protein>
<dbReference type="GO" id="GO:0015774">
    <property type="term" value="P:polysaccharide transport"/>
    <property type="evidence" value="ECO:0007669"/>
    <property type="project" value="InterPro"/>
</dbReference>
<dbReference type="GO" id="GO:0000271">
    <property type="term" value="P:polysaccharide biosynthetic process"/>
    <property type="evidence" value="ECO:0007669"/>
    <property type="project" value="InterPro"/>
</dbReference>
<proteinExistence type="predicted"/>
<organism evidence="1 2">
    <name type="scientific">Advenella incenata</name>
    <dbReference type="NCBI Taxonomy" id="267800"/>
    <lineage>
        <taxon>Bacteria</taxon>
        <taxon>Pseudomonadati</taxon>
        <taxon>Pseudomonadota</taxon>
        <taxon>Betaproteobacteria</taxon>
        <taxon>Burkholderiales</taxon>
        <taxon>Alcaligenaceae</taxon>
    </lineage>
</organism>
<evidence type="ECO:0000313" key="1">
    <source>
        <dbReference type="EMBL" id="RZT94260.1"/>
    </source>
</evidence>
<gene>
    <name evidence="1" type="ORF">EV681_2678</name>
</gene>
<dbReference type="EMBL" id="SHKO01000002">
    <property type="protein sequence ID" value="RZT94260.1"/>
    <property type="molecule type" value="Genomic_DNA"/>
</dbReference>
<dbReference type="InterPro" id="IPR007833">
    <property type="entry name" value="Capsule_polysaccharide_synth"/>
</dbReference>
<name>A0A4Q7VEB0_9BURK</name>
<comment type="caution">
    <text evidence="1">The sequence shown here is derived from an EMBL/GenBank/DDBJ whole genome shotgun (WGS) entry which is preliminary data.</text>
</comment>
<dbReference type="CDD" id="cd16439">
    <property type="entry name" value="beta_Kdo_transferase_KpsC_2"/>
    <property type="match status" value="1"/>
</dbReference>
<reference evidence="1 2" key="1">
    <citation type="submission" date="2019-02" db="EMBL/GenBank/DDBJ databases">
        <title>Genomic Encyclopedia of Type Strains, Phase IV (KMG-IV): sequencing the most valuable type-strain genomes for metagenomic binning, comparative biology and taxonomic classification.</title>
        <authorList>
            <person name="Goeker M."/>
        </authorList>
    </citation>
    <scope>NUCLEOTIDE SEQUENCE [LARGE SCALE GENOMIC DNA]</scope>
    <source>
        <strain evidence="1 2">DSM 23814</strain>
    </source>
</reference>
<evidence type="ECO:0000313" key="2">
    <source>
        <dbReference type="Proteomes" id="UP000293398"/>
    </source>
</evidence>
<accession>A0A4Q7VEB0</accession>
<dbReference type="CDD" id="cd16440">
    <property type="entry name" value="beta_Kdo_transferase_KpsC_1"/>
    <property type="match status" value="1"/>
</dbReference>